<dbReference type="EMBL" id="LR797341">
    <property type="protein sequence ID" value="CAB4203990.1"/>
    <property type="molecule type" value="Genomic_DNA"/>
</dbReference>
<reference evidence="1" key="1">
    <citation type="submission" date="2020-05" db="EMBL/GenBank/DDBJ databases">
        <authorList>
            <person name="Chiriac C."/>
            <person name="Salcher M."/>
            <person name="Ghai R."/>
            <person name="Kavagutti S V."/>
        </authorList>
    </citation>
    <scope>NUCLEOTIDE SEQUENCE</scope>
</reference>
<accession>A0A6J5S635</accession>
<name>A0A6J5S635_9CAUD</name>
<evidence type="ECO:0008006" key="2">
    <source>
        <dbReference type="Google" id="ProtNLM"/>
    </source>
</evidence>
<proteinExistence type="predicted"/>
<gene>
    <name evidence="1" type="ORF">UFOVP1384_17</name>
</gene>
<dbReference type="GO" id="GO:0003676">
    <property type="term" value="F:nucleic acid binding"/>
    <property type="evidence" value="ECO:0007669"/>
    <property type="project" value="InterPro"/>
</dbReference>
<evidence type="ECO:0000313" key="1">
    <source>
        <dbReference type="EMBL" id="CAB4203990.1"/>
    </source>
</evidence>
<dbReference type="Gene3D" id="3.40.1350.10">
    <property type="match status" value="1"/>
</dbReference>
<protein>
    <recommendedName>
        <fullName evidence="2">VRR-NUC domain containing protein</fullName>
    </recommendedName>
</protein>
<sequence length="92" mass="10607">MSIGMAKRHKALQYSNAYPDLFLAEARKGYNGFFIELKTINNVVFKKDGSMRKNAHHEEQETMMLKLRGKGYKAEFGQGFGETIKLINEYLN</sequence>
<dbReference type="InterPro" id="IPR011856">
    <property type="entry name" value="tRNA_endonuc-like_dom_sf"/>
</dbReference>
<organism evidence="1">
    <name type="scientific">uncultured Caudovirales phage</name>
    <dbReference type="NCBI Taxonomy" id="2100421"/>
    <lineage>
        <taxon>Viruses</taxon>
        <taxon>Duplodnaviria</taxon>
        <taxon>Heunggongvirae</taxon>
        <taxon>Uroviricota</taxon>
        <taxon>Caudoviricetes</taxon>
        <taxon>Peduoviridae</taxon>
        <taxon>Maltschvirus</taxon>
        <taxon>Maltschvirus maltsch</taxon>
    </lineage>
</organism>